<dbReference type="OrthoDB" id="653598at2"/>
<gene>
    <name evidence="2" type="ORF">FSB73_19990</name>
</gene>
<evidence type="ECO:0000259" key="1">
    <source>
        <dbReference type="Pfam" id="PF14322"/>
    </source>
</evidence>
<dbReference type="KEGG" id="agi:FSB73_19990"/>
<organism evidence="2 3">
    <name type="scientific">Arachidicoccus ginsenosidivorans</name>
    <dbReference type="NCBI Taxonomy" id="496057"/>
    <lineage>
        <taxon>Bacteria</taxon>
        <taxon>Pseudomonadati</taxon>
        <taxon>Bacteroidota</taxon>
        <taxon>Chitinophagia</taxon>
        <taxon>Chitinophagales</taxon>
        <taxon>Chitinophagaceae</taxon>
        <taxon>Arachidicoccus</taxon>
    </lineage>
</organism>
<feature type="domain" description="SusD-like N-terminal" evidence="1">
    <location>
        <begin position="71"/>
        <end position="216"/>
    </location>
</feature>
<dbReference type="EMBL" id="CP042434">
    <property type="protein sequence ID" value="QEC73605.1"/>
    <property type="molecule type" value="Genomic_DNA"/>
</dbReference>
<dbReference type="SUPFAM" id="SSF48452">
    <property type="entry name" value="TPR-like"/>
    <property type="match status" value="1"/>
</dbReference>
<reference evidence="2 3" key="1">
    <citation type="journal article" date="2017" name="Int. J. Syst. Evol. Microbiol.">
        <title>Arachidicoccus ginsenosidivorans sp. nov., with ginsenoside-converting activity isolated from ginseng cultivating soil.</title>
        <authorList>
            <person name="Siddiqi M.Z."/>
            <person name="Aslam Z."/>
            <person name="Im W.T."/>
        </authorList>
    </citation>
    <scope>NUCLEOTIDE SEQUENCE [LARGE SCALE GENOMIC DNA]</scope>
    <source>
        <strain evidence="2 3">Gsoil 809</strain>
    </source>
</reference>
<name>A0A5B8VSN0_9BACT</name>
<dbReference type="Proteomes" id="UP000321291">
    <property type="component" value="Chromosome"/>
</dbReference>
<proteinExistence type="predicted"/>
<dbReference type="InterPro" id="IPR033985">
    <property type="entry name" value="SusD-like_N"/>
</dbReference>
<dbReference type="InterPro" id="IPR011990">
    <property type="entry name" value="TPR-like_helical_dom_sf"/>
</dbReference>
<dbReference type="Gene3D" id="1.25.40.390">
    <property type="match status" value="1"/>
</dbReference>
<dbReference type="RefSeq" id="WP_146786325.1">
    <property type="nucleotide sequence ID" value="NZ_CP042434.1"/>
</dbReference>
<protein>
    <submittedName>
        <fullName evidence="2">RagB/SusD family nutrient uptake outer membrane protein</fullName>
    </submittedName>
</protein>
<evidence type="ECO:0000313" key="2">
    <source>
        <dbReference type="EMBL" id="QEC73605.1"/>
    </source>
</evidence>
<keyword evidence="3" id="KW-1185">Reference proteome</keyword>
<evidence type="ECO:0000313" key="3">
    <source>
        <dbReference type="Proteomes" id="UP000321291"/>
    </source>
</evidence>
<dbReference type="AlphaFoldDB" id="A0A5B8VSN0"/>
<dbReference type="Pfam" id="PF14322">
    <property type="entry name" value="SusD-like_3"/>
    <property type="match status" value="1"/>
</dbReference>
<sequence>MINISTTSFFISSCNKILDEKPNLSLAEPNTLKDIQEMLDYAFLMNRSSSSGGEGATDNLYFPDEILEQKKDDQILAYTWRPFYSTNGDWDFIYKTIYVANLALEEVSKIKVKSDNHDGWNNIYGSALFYRAVSYLGGIFTYCKGFDSSTASSELGMPLRLVSDFNFHVDRSSLKESYDQVIKDLLQAIPYLPITPISNFRPSRVAAYGLLARTYLSMRDYNKCLIYSDSCLTLKNDLLDYNTLDVSQLMQFTYDNPEIIFNLGIGTFGPITSAVTDTRVDTTLYSSYEKNDLRKVAFFYPFDPGYIFKGSYSGDFQIILRELQLTKYILCAQNAYQELEK</sequence>
<accession>A0A5B8VSN0</accession>